<dbReference type="OrthoDB" id="9815825at2"/>
<comment type="caution">
    <text evidence="3">The sequence shown here is derived from an EMBL/GenBank/DDBJ whole genome shotgun (WGS) entry which is preliminary data.</text>
</comment>
<reference evidence="3 4" key="1">
    <citation type="submission" date="2019-04" db="EMBL/GenBank/DDBJ databases">
        <title>Bacillus caeni sp. nov., a bacterium isolated from mangrove sediment.</title>
        <authorList>
            <person name="Huang H."/>
            <person name="Mo K."/>
            <person name="Hu Y."/>
        </authorList>
    </citation>
    <scope>NUCLEOTIDE SEQUENCE [LARGE SCALE GENOMIC DNA]</scope>
    <source>
        <strain evidence="3 4">HB172195</strain>
    </source>
</reference>
<protein>
    <submittedName>
        <fullName evidence="3">Gfo/Idh/MocA family oxidoreductase</fullName>
    </submittedName>
</protein>
<dbReference type="AlphaFoldDB" id="A0A5R9F7U4"/>
<evidence type="ECO:0000313" key="3">
    <source>
        <dbReference type="EMBL" id="TLS38396.1"/>
    </source>
</evidence>
<dbReference type="PANTHER" id="PTHR43377:SF1">
    <property type="entry name" value="BILIVERDIN REDUCTASE A"/>
    <property type="match status" value="1"/>
</dbReference>
<feature type="domain" description="Gfo/Idh/MocA-like oxidoreductase N-terminal" evidence="1">
    <location>
        <begin position="25"/>
        <end position="119"/>
    </location>
</feature>
<dbReference type="InterPro" id="IPR051450">
    <property type="entry name" value="Gfo/Idh/MocA_Oxidoreductases"/>
</dbReference>
<dbReference type="Pfam" id="PF01408">
    <property type="entry name" value="GFO_IDH_MocA"/>
    <property type="match status" value="1"/>
</dbReference>
<name>A0A5R9F7U4_9BACL</name>
<evidence type="ECO:0000259" key="2">
    <source>
        <dbReference type="Pfam" id="PF22725"/>
    </source>
</evidence>
<dbReference type="Gene3D" id="3.40.50.720">
    <property type="entry name" value="NAD(P)-binding Rossmann-like Domain"/>
    <property type="match status" value="1"/>
</dbReference>
<dbReference type="EMBL" id="SWLG01000003">
    <property type="protein sequence ID" value="TLS38396.1"/>
    <property type="molecule type" value="Genomic_DNA"/>
</dbReference>
<dbReference type="Gene3D" id="3.30.360.10">
    <property type="entry name" value="Dihydrodipicolinate Reductase, domain 2"/>
    <property type="match status" value="1"/>
</dbReference>
<accession>A0A5R9F7U4</accession>
<dbReference type="InterPro" id="IPR036291">
    <property type="entry name" value="NAD(P)-bd_dom_sf"/>
</dbReference>
<evidence type="ECO:0000313" key="4">
    <source>
        <dbReference type="Proteomes" id="UP000308230"/>
    </source>
</evidence>
<feature type="domain" description="GFO/IDH/MocA-like oxidoreductase" evidence="2">
    <location>
        <begin position="130"/>
        <end position="255"/>
    </location>
</feature>
<sequence>MLNVALLSKWHVHADDYASQAVKNKSVSVKLVWDEDSKRGNEWAEELGVPLEPDLEKVLRNPEIDAVIITSPTSLHKSIILAAADHKKHIFTEKVLAFTVKDCDEIYDAVNRNNIQLMVSLPKLTDNYFLFAQRVVEDGILGRLTSVRCRVAHNGGIPFEGNPYGWLPSHFFSLNETGGGALIDLGAHPIYLVNRLAGKAKAVTAVFQHVFGHEVEDSATVTVEYESGIIGSIETGFVTSFSPFQLELYGTDGALMIENEKIRYKNKRDNAQWQIPDQLPAPLPMPFTQWVNSIINNEPTSIKKEDVQNLTLINQAASLSNKQGRRVQVSEIEKKGGFF</sequence>
<dbReference type="GO" id="GO:0000166">
    <property type="term" value="F:nucleotide binding"/>
    <property type="evidence" value="ECO:0007669"/>
    <property type="project" value="InterPro"/>
</dbReference>
<dbReference type="SUPFAM" id="SSF55347">
    <property type="entry name" value="Glyceraldehyde-3-phosphate dehydrogenase-like, C-terminal domain"/>
    <property type="match status" value="1"/>
</dbReference>
<dbReference type="SUPFAM" id="SSF51735">
    <property type="entry name" value="NAD(P)-binding Rossmann-fold domains"/>
    <property type="match status" value="1"/>
</dbReference>
<keyword evidence="4" id="KW-1185">Reference proteome</keyword>
<dbReference type="RefSeq" id="WP_138123636.1">
    <property type="nucleotide sequence ID" value="NZ_SWLG01000003.1"/>
</dbReference>
<dbReference type="InterPro" id="IPR000683">
    <property type="entry name" value="Gfo/Idh/MocA-like_OxRdtase_N"/>
</dbReference>
<dbReference type="Proteomes" id="UP000308230">
    <property type="component" value="Unassembled WGS sequence"/>
</dbReference>
<gene>
    <name evidence="3" type="ORF">FCL54_04435</name>
</gene>
<dbReference type="PANTHER" id="PTHR43377">
    <property type="entry name" value="BILIVERDIN REDUCTASE A"/>
    <property type="match status" value="1"/>
</dbReference>
<dbReference type="InterPro" id="IPR055170">
    <property type="entry name" value="GFO_IDH_MocA-like_dom"/>
</dbReference>
<proteinExistence type="predicted"/>
<evidence type="ECO:0000259" key="1">
    <source>
        <dbReference type="Pfam" id="PF01408"/>
    </source>
</evidence>
<dbReference type="Pfam" id="PF22725">
    <property type="entry name" value="GFO_IDH_MocA_C3"/>
    <property type="match status" value="1"/>
</dbReference>
<organism evidence="3 4">
    <name type="scientific">Exobacillus caeni</name>
    <dbReference type="NCBI Taxonomy" id="2574798"/>
    <lineage>
        <taxon>Bacteria</taxon>
        <taxon>Bacillati</taxon>
        <taxon>Bacillota</taxon>
        <taxon>Bacilli</taxon>
        <taxon>Bacillales</taxon>
        <taxon>Guptibacillaceae</taxon>
        <taxon>Exobacillus</taxon>
    </lineage>
</organism>